<dbReference type="Gene3D" id="1.20.120.530">
    <property type="entry name" value="GntR ligand-binding domain-like"/>
    <property type="match status" value="1"/>
</dbReference>
<dbReference type="InterPro" id="IPR036390">
    <property type="entry name" value="WH_DNA-bd_sf"/>
</dbReference>
<sequence>MTAVDPLRPVERRSAEARALEALRDAIVSGGLAQGSRITEIDLSNRLDVSRATVRSALHTLAAEGLVIQTPYAGWAVLSLGPDDVWELLTLRASLEGLAGRLAAERHADSERPRLEAAMDDLRAACMNGTPDEVAEADFRLHETIVALAGHGRLSEHYRRLRTQVRLHINAGDALVFDKSEIIGQHEPIVRAVLARDAALAGSLSEQHNLTEGQLLLDRVEADFAMSGA</sequence>
<evidence type="ECO:0000256" key="3">
    <source>
        <dbReference type="ARBA" id="ARBA00023163"/>
    </source>
</evidence>
<dbReference type="SUPFAM" id="SSF46785">
    <property type="entry name" value="Winged helix' DNA-binding domain"/>
    <property type="match status" value="1"/>
</dbReference>
<dbReference type="InterPro" id="IPR036388">
    <property type="entry name" value="WH-like_DNA-bd_sf"/>
</dbReference>
<dbReference type="PRINTS" id="PR00035">
    <property type="entry name" value="HTHGNTR"/>
</dbReference>
<reference evidence="5" key="1">
    <citation type="submission" date="2020-10" db="EMBL/GenBank/DDBJ databases">
        <authorList>
            <person name="Abbas A."/>
            <person name="Razzaq R."/>
            <person name="Waqas M."/>
            <person name="Abbas N."/>
            <person name="Nielsen T.K."/>
            <person name="Hansen L.H."/>
            <person name="Hussain S."/>
            <person name="Shahid M."/>
        </authorList>
    </citation>
    <scope>NUCLEOTIDE SEQUENCE</scope>
    <source>
        <strain evidence="5">S14</strain>
    </source>
</reference>
<dbReference type="Pfam" id="PF07729">
    <property type="entry name" value="FCD"/>
    <property type="match status" value="1"/>
</dbReference>
<dbReference type="PANTHER" id="PTHR43537:SF45">
    <property type="entry name" value="GNTR FAMILY REGULATORY PROTEIN"/>
    <property type="match status" value="1"/>
</dbReference>
<evidence type="ECO:0000259" key="4">
    <source>
        <dbReference type="PROSITE" id="PS50949"/>
    </source>
</evidence>
<dbReference type="InterPro" id="IPR000524">
    <property type="entry name" value="Tscrpt_reg_HTH_GntR"/>
</dbReference>
<keyword evidence="6" id="KW-1185">Reference proteome</keyword>
<keyword evidence="2" id="KW-0238">DNA-binding</keyword>
<dbReference type="SMART" id="SM00895">
    <property type="entry name" value="FCD"/>
    <property type="match status" value="1"/>
</dbReference>
<comment type="caution">
    <text evidence="5">The sequence shown here is derived from an EMBL/GenBank/DDBJ whole genome shotgun (WGS) entry which is preliminary data.</text>
</comment>
<dbReference type="RefSeq" id="WP_309393994.1">
    <property type="nucleotide sequence ID" value="NZ_JADBEO010000047.1"/>
</dbReference>
<feature type="domain" description="HTH gntR-type" evidence="4">
    <location>
        <begin position="13"/>
        <end position="80"/>
    </location>
</feature>
<dbReference type="Proteomes" id="UP001181622">
    <property type="component" value="Unassembled WGS sequence"/>
</dbReference>
<evidence type="ECO:0000313" key="6">
    <source>
        <dbReference type="Proteomes" id="UP001181622"/>
    </source>
</evidence>
<dbReference type="Gene3D" id="1.10.10.10">
    <property type="entry name" value="Winged helix-like DNA-binding domain superfamily/Winged helix DNA-binding domain"/>
    <property type="match status" value="1"/>
</dbReference>
<organism evidence="5 6">
    <name type="scientific">Chelatococcus sambhunathii</name>
    <dbReference type="NCBI Taxonomy" id="363953"/>
    <lineage>
        <taxon>Bacteria</taxon>
        <taxon>Pseudomonadati</taxon>
        <taxon>Pseudomonadota</taxon>
        <taxon>Alphaproteobacteria</taxon>
        <taxon>Hyphomicrobiales</taxon>
        <taxon>Chelatococcaceae</taxon>
        <taxon>Chelatococcus</taxon>
    </lineage>
</organism>
<keyword evidence="1" id="KW-0805">Transcription regulation</keyword>
<dbReference type="InterPro" id="IPR011711">
    <property type="entry name" value="GntR_C"/>
</dbReference>
<protein>
    <submittedName>
        <fullName evidence="5">GntR family transcriptional regulator</fullName>
    </submittedName>
</protein>
<dbReference type="InterPro" id="IPR008920">
    <property type="entry name" value="TF_FadR/GntR_C"/>
</dbReference>
<dbReference type="PROSITE" id="PS50949">
    <property type="entry name" value="HTH_GNTR"/>
    <property type="match status" value="1"/>
</dbReference>
<gene>
    <name evidence="5" type="ORF">IHQ68_17060</name>
</gene>
<dbReference type="Pfam" id="PF00392">
    <property type="entry name" value="GntR"/>
    <property type="match status" value="1"/>
</dbReference>
<dbReference type="EMBL" id="JADBEO010000047">
    <property type="protein sequence ID" value="MDR4308330.1"/>
    <property type="molecule type" value="Genomic_DNA"/>
</dbReference>
<dbReference type="SUPFAM" id="SSF48008">
    <property type="entry name" value="GntR ligand-binding domain-like"/>
    <property type="match status" value="1"/>
</dbReference>
<evidence type="ECO:0000256" key="2">
    <source>
        <dbReference type="ARBA" id="ARBA00023125"/>
    </source>
</evidence>
<keyword evidence="3" id="KW-0804">Transcription</keyword>
<name>A0ABU1DKC0_9HYPH</name>
<dbReference type="PANTHER" id="PTHR43537">
    <property type="entry name" value="TRANSCRIPTIONAL REGULATOR, GNTR FAMILY"/>
    <property type="match status" value="1"/>
</dbReference>
<evidence type="ECO:0000313" key="5">
    <source>
        <dbReference type="EMBL" id="MDR4308330.1"/>
    </source>
</evidence>
<evidence type="ECO:0000256" key="1">
    <source>
        <dbReference type="ARBA" id="ARBA00023015"/>
    </source>
</evidence>
<dbReference type="SMART" id="SM00345">
    <property type="entry name" value="HTH_GNTR"/>
    <property type="match status" value="1"/>
</dbReference>
<accession>A0ABU1DKC0</accession>
<proteinExistence type="predicted"/>